<name>A0A833SZW0_PHYIN</name>
<keyword evidence="4" id="KW-1185">Reference proteome</keyword>
<protein>
    <recommendedName>
        <fullName evidence="2">DUF7726 domain-containing protein</fullName>
    </recommendedName>
</protein>
<feature type="compositionally biased region" description="Basic and acidic residues" evidence="1">
    <location>
        <begin position="160"/>
        <end position="175"/>
    </location>
</feature>
<dbReference type="AlphaFoldDB" id="A0A833SZW0"/>
<reference evidence="3" key="1">
    <citation type="submission" date="2020-04" db="EMBL/GenBank/DDBJ databases">
        <title>Hybrid Assembly of Korean Phytophthora infestans isolates.</title>
        <authorList>
            <person name="Prokchorchik M."/>
            <person name="Lee Y."/>
            <person name="Seo J."/>
            <person name="Cho J.-H."/>
            <person name="Park Y.-E."/>
            <person name="Jang D.-C."/>
            <person name="Im J.-S."/>
            <person name="Choi J.-G."/>
            <person name="Park H.-J."/>
            <person name="Lee G.-B."/>
            <person name="Lee Y.-G."/>
            <person name="Hong S.-Y."/>
            <person name="Cho K."/>
            <person name="Sohn K.H."/>
        </authorList>
    </citation>
    <scope>NUCLEOTIDE SEQUENCE</scope>
    <source>
        <strain evidence="3">KR_1_A1</strain>
    </source>
</reference>
<evidence type="ECO:0000313" key="3">
    <source>
        <dbReference type="EMBL" id="KAF4040344.1"/>
    </source>
</evidence>
<feature type="region of interest" description="Disordered" evidence="1">
    <location>
        <begin position="27"/>
        <end position="58"/>
    </location>
</feature>
<feature type="region of interest" description="Disordered" evidence="1">
    <location>
        <begin position="155"/>
        <end position="175"/>
    </location>
</feature>
<dbReference type="PANTHER" id="PTHR42339">
    <property type="entry name" value="HISTONE H1"/>
    <property type="match status" value="1"/>
</dbReference>
<dbReference type="InterPro" id="IPR056143">
    <property type="entry name" value="DUF7726"/>
</dbReference>
<sequence>MELNGRDRGAGNTTYYGASRFFYRRDRRAKIEKRKQKANDKKRKASEHREEKAKKARDGLDLLKRIQETVLGDEDENGFPPVYDDCDEIRKKISEFQGEKIVTQAAFLKAMGYVSANSLRSFMSMKRGAGSGAANVVYRKGYVFFEKKRTLEGGNKTKKRLENEKKQGPDGFELRHDDGKRYYLVSELQQTV</sequence>
<dbReference type="PANTHER" id="PTHR42339:SF1">
    <property type="entry name" value="HISTONE H1"/>
    <property type="match status" value="1"/>
</dbReference>
<evidence type="ECO:0000259" key="2">
    <source>
        <dbReference type="Pfam" id="PF24852"/>
    </source>
</evidence>
<evidence type="ECO:0000256" key="1">
    <source>
        <dbReference type="SAM" id="MobiDB-lite"/>
    </source>
</evidence>
<organism evidence="3 4">
    <name type="scientific">Phytophthora infestans</name>
    <name type="common">Potato late blight agent</name>
    <name type="synonym">Botrytis infestans</name>
    <dbReference type="NCBI Taxonomy" id="4787"/>
    <lineage>
        <taxon>Eukaryota</taxon>
        <taxon>Sar</taxon>
        <taxon>Stramenopiles</taxon>
        <taxon>Oomycota</taxon>
        <taxon>Peronosporomycetes</taxon>
        <taxon>Peronosporales</taxon>
        <taxon>Peronosporaceae</taxon>
        <taxon>Phytophthora</taxon>
    </lineage>
</organism>
<dbReference type="Proteomes" id="UP000602510">
    <property type="component" value="Unassembled WGS sequence"/>
</dbReference>
<feature type="compositionally biased region" description="Basic residues" evidence="1">
    <location>
        <begin position="27"/>
        <end position="46"/>
    </location>
</feature>
<feature type="domain" description="DUF7726" evidence="2">
    <location>
        <begin position="81"/>
        <end position="153"/>
    </location>
</feature>
<evidence type="ECO:0000313" key="4">
    <source>
        <dbReference type="Proteomes" id="UP000602510"/>
    </source>
</evidence>
<comment type="caution">
    <text evidence="3">The sequence shown here is derived from an EMBL/GenBank/DDBJ whole genome shotgun (WGS) entry which is preliminary data.</text>
</comment>
<accession>A0A833SZW0</accession>
<proteinExistence type="predicted"/>
<gene>
    <name evidence="3" type="ORF">GN244_ATG07539</name>
</gene>
<dbReference type="Pfam" id="PF24852">
    <property type="entry name" value="DUF7726"/>
    <property type="match status" value="1"/>
</dbReference>
<feature type="compositionally biased region" description="Basic and acidic residues" evidence="1">
    <location>
        <begin position="47"/>
        <end position="58"/>
    </location>
</feature>
<dbReference type="EMBL" id="WSZM01000149">
    <property type="protein sequence ID" value="KAF4040344.1"/>
    <property type="molecule type" value="Genomic_DNA"/>
</dbReference>